<accession>A0A3G5A2B2</accession>
<dbReference type="InterPro" id="IPR032675">
    <property type="entry name" value="LRR_dom_sf"/>
</dbReference>
<sequence length="416" mass="47478">MKHRSLAIIPFSSCVKFLSLNELGILTHVNKFFRKTVYENVIFNSPIDIQDVDEGIQLTRIFKHIRFANLLRLKKDDNQKLLQLSERLEKLYIQNDQKITNSTLRLMTNLKELKIIKSDGIGDECFGSLKKLVHVTIRDTNFYGYGLKLLVNLRSLCVEDDGSKKFNPNNICGLKQLTELHLIGDHFMDKHISPLTNLVSLKIECRQISSEPLQHMSNLERLSICGHSMISDATLSHLTKLTQLELIETNLTGLNIHLLTNLTTFKLNDPKKDFFDTKYLVSLPKLRNLSLEYVSKKNWKDLKLLNKLTSFSTSGVIFLNDISVLPNLRALSVGSIIDLNGCNIHHLNKLTSLAFTRVSPAVTTDEILSLRELKEISIEDNIMNSLWTERLRESIIVDGKVPVTFKIAGSHIIRFN</sequence>
<dbReference type="EMBL" id="MK072271">
    <property type="protein sequence ID" value="AYV81367.1"/>
    <property type="molecule type" value="Genomic_DNA"/>
</dbReference>
<proteinExistence type="predicted"/>
<gene>
    <name evidence="1" type="ORF">Harvfovirus29_16</name>
</gene>
<organism evidence="1">
    <name type="scientific">Harvfovirus sp</name>
    <dbReference type="NCBI Taxonomy" id="2487768"/>
    <lineage>
        <taxon>Viruses</taxon>
        <taxon>Varidnaviria</taxon>
        <taxon>Bamfordvirae</taxon>
        <taxon>Nucleocytoviricota</taxon>
        <taxon>Megaviricetes</taxon>
        <taxon>Imitervirales</taxon>
        <taxon>Mimiviridae</taxon>
        <taxon>Klosneuvirinae</taxon>
    </lineage>
</organism>
<reference evidence="1" key="1">
    <citation type="submission" date="2018-10" db="EMBL/GenBank/DDBJ databases">
        <title>Hidden diversity of soil giant viruses.</title>
        <authorList>
            <person name="Schulz F."/>
            <person name="Alteio L."/>
            <person name="Goudeau D."/>
            <person name="Ryan E.M."/>
            <person name="Malmstrom R.R."/>
            <person name="Blanchard J."/>
            <person name="Woyke T."/>
        </authorList>
    </citation>
    <scope>NUCLEOTIDE SEQUENCE</scope>
    <source>
        <strain evidence="1">HAV1</strain>
    </source>
</reference>
<protein>
    <submittedName>
        <fullName evidence="1">Uncharacterized protein</fullName>
    </submittedName>
</protein>
<evidence type="ECO:0000313" key="1">
    <source>
        <dbReference type="EMBL" id="AYV81367.1"/>
    </source>
</evidence>
<dbReference type="SUPFAM" id="SSF52058">
    <property type="entry name" value="L domain-like"/>
    <property type="match status" value="1"/>
</dbReference>
<name>A0A3G5A2B2_9VIRU</name>
<dbReference type="Gene3D" id="3.80.10.10">
    <property type="entry name" value="Ribonuclease Inhibitor"/>
    <property type="match status" value="1"/>
</dbReference>